<proteinExistence type="predicted"/>
<dbReference type="KEGG" id="nst:Nstercoris_02313"/>
<protein>
    <submittedName>
        <fullName evidence="1">Uncharacterized protein</fullName>
    </submittedName>
</protein>
<organism evidence="1 2">
    <name type="scientific">Nitrosomonas stercoris</name>
    <dbReference type="NCBI Taxonomy" id="1444684"/>
    <lineage>
        <taxon>Bacteria</taxon>
        <taxon>Pseudomonadati</taxon>
        <taxon>Pseudomonadota</taxon>
        <taxon>Betaproteobacteria</taxon>
        <taxon>Nitrosomonadales</taxon>
        <taxon>Nitrosomonadaceae</taxon>
        <taxon>Nitrosomonas</taxon>
    </lineage>
</organism>
<evidence type="ECO:0000313" key="1">
    <source>
        <dbReference type="EMBL" id="BBL36034.1"/>
    </source>
</evidence>
<keyword evidence="2" id="KW-1185">Reference proteome</keyword>
<name>A0A4Y1YPW2_9PROT</name>
<keyword evidence="1" id="KW-0614">Plasmid</keyword>
<dbReference type="EMBL" id="AP019756">
    <property type="protein sequence ID" value="BBL36034.1"/>
    <property type="molecule type" value="Genomic_DNA"/>
</dbReference>
<dbReference type="AlphaFoldDB" id="A0A4Y1YPW2"/>
<gene>
    <name evidence="1" type="ORF">Nstercoris_02313</name>
</gene>
<dbReference type="Proteomes" id="UP000316473">
    <property type="component" value="Plasmid plasmid 1"/>
</dbReference>
<reference evidence="1 2" key="1">
    <citation type="submission" date="2019-06" db="EMBL/GenBank/DDBJ databases">
        <title>Nitrosomonas stercoris KYUHI-S whole genome shotgun sequence.</title>
        <authorList>
            <person name="Nakagawa T."/>
            <person name="Tsuchiya Y."/>
            <person name="Takahashi R."/>
        </authorList>
    </citation>
    <scope>NUCLEOTIDE SEQUENCE [LARGE SCALE GENOMIC DNA]</scope>
    <source>
        <strain evidence="1 2">KYUHI-S</strain>
        <plasmid evidence="2">1 dna</plasmid>
    </source>
</reference>
<accession>A0A4Y1YPW2</accession>
<evidence type="ECO:0000313" key="2">
    <source>
        <dbReference type="Proteomes" id="UP000316473"/>
    </source>
</evidence>
<sequence length="109" mass="11985">MSRSRKSFPPELLEQLRLMPVRVALDVLGLYWKRDPDFVPMKDKSTVRLHVALGAGVVELLATGSKWYDSRAEKGGGGAIDLAMHLLKLDFVAAVKLCTNNKKISGFSG</sequence>
<geneLocation type="plasmid" evidence="2">
    <name>1 dna</name>
</geneLocation>